<feature type="non-terminal residue" evidence="5">
    <location>
        <position position="1"/>
    </location>
</feature>
<reference evidence="5 6" key="1">
    <citation type="journal article" date="2023" name="bioRxiv">
        <title>Conserved and derived expression patterns and positive selection on dental genes reveal complex evolutionary context of ever-growing rodent molars.</title>
        <authorList>
            <person name="Calamari Z.T."/>
            <person name="Song A."/>
            <person name="Cohen E."/>
            <person name="Akter M."/>
            <person name="Roy R.D."/>
            <person name="Hallikas O."/>
            <person name="Christensen M.M."/>
            <person name="Li P."/>
            <person name="Marangoni P."/>
            <person name="Jernvall J."/>
            <person name="Klein O.D."/>
        </authorList>
    </citation>
    <scope>NUCLEOTIDE SEQUENCE [LARGE SCALE GENOMIC DNA]</scope>
    <source>
        <strain evidence="5">V071</strain>
    </source>
</reference>
<evidence type="ECO:0000259" key="4">
    <source>
        <dbReference type="Pfam" id="PF05649"/>
    </source>
</evidence>
<dbReference type="InterPro" id="IPR008753">
    <property type="entry name" value="Peptidase_M13_N"/>
</dbReference>
<dbReference type="EMBL" id="JBBHLL010000778">
    <property type="protein sequence ID" value="KAK7797758.1"/>
    <property type="molecule type" value="Genomic_DNA"/>
</dbReference>
<evidence type="ECO:0000256" key="1">
    <source>
        <dbReference type="ARBA" id="ARBA00004606"/>
    </source>
</evidence>
<dbReference type="Gene3D" id="3.40.390.10">
    <property type="entry name" value="Collagenase (Catalytic Domain)"/>
    <property type="match status" value="1"/>
</dbReference>
<feature type="region of interest" description="Disordered" evidence="3">
    <location>
        <begin position="283"/>
        <end position="310"/>
    </location>
</feature>
<protein>
    <recommendedName>
        <fullName evidence="4">Peptidase M13 N-terminal domain-containing protein</fullName>
    </recommendedName>
</protein>
<dbReference type="GO" id="GO:0016485">
    <property type="term" value="P:protein processing"/>
    <property type="evidence" value="ECO:0007669"/>
    <property type="project" value="TreeGrafter"/>
</dbReference>
<dbReference type="PROSITE" id="PS51885">
    <property type="entry name" value="NEPRILYSIN"/>
    <property type="match status" value="1"/>
</dbReference>
<comment type="caution">
    <text evidence="5">The sequence shown here is derived from an EMBL/GenBank/DDBJ whole genome shotgun (WGS) entry which is preliminary data.</text>
</comment>
<evidence type="ECO:0000256" key="3">
    <source>
        <dbReference type="SAM" id="MobiDB-lite"/>
    </source>
</evidence>
<dbReference type="GO" id="GO:0005886">
    <property type="term" value="C:plasma membrane"/>
    <property type="evidence" value="ECO:0007669"/>
    <property type="project" value="TreeGrafter"/>
</dbReference>
<dbReference type="InterPro" id="IPR000718">
    <property type="entry name" value="Peptidase_M13"/>
</dbReference>
<dbReference type="GO" id="GO:0004222">
    <property type="term" value="F:metalloendopeptidase activity"/>
    <property type="evidence" value="ECO:0007669"/>
    <property type="project" value="InterPro"/>
</dbReference>
<proteinExistence type="predicted"/>
<keyword evidence="2" id="KW-0812">Transmembrane</keyword>
<evidence type="ECO:0000313" key="6">
    <source>
        <dbReference type="Proteomes" id="UP001488838"/>
    </source>
</evidence>
<feature type="region of interest" description="Disordered" evidence="3">
    <location>
        <begin position="1"/>
        <end position="43"/>
    </location>
</feature>
<evidence type="ECO:0000256" key="2">
    <source>
        <dbReference type="ARBA" id="ARBA00022968"/>
    </source>
</evidence>
<dbReference type="PANTHER" id="PTHR11733:SF167">
    <property type="entry name" value="FI17812P1-RELATED"/>
    <property type="match status" value="1"/>
</dbReference>
<feature type="domain" description="Peptidase M13 N-terminal" evidence="4">
    <location>
        <begin position="211"/>
        <end position="284"/>
    </location>
</feature>
<evidence type="ECO:0000313" key="5">
    <source>
        <dbReference type="EMBL" id="KAK7797758.1"/>
    </source>
</evidence>
<accession>A0AAW0H5H4</accession>
<sequence>LEAASPSKEAACGSNAFGSRAGGLTGSPGHPVPDKNDPGMSEEGLSLTMSVVPRSRPILYVMATHMGGIFSNLYKYNQTIIKSLPKNSTANMNKAKGKPKYRTMHVITPHHRTSPFPVYVSVKSKKSNNNMIQVALFSLSLDLNKMENEKGPSEYLNYIEETTGQRLARMRSSSTTKSWELSCRGWHLPSTFLKTIFFLTQLQINESESVVIGQRRHASPDIKFLLSHTENNPDFALGLMFVKVTSAEDSKNIASEIIWKIKKTFEESLSTLKWMDKDTQKLAKKERQITHDSSTSQESHSQQAQKSLQQRSVGFDPTYQKQDCLKSHKHHSIPTPPNILNFGGIGIILGYKLTKCIVPQYNHIVNNLHAVGENFAHNGKLRQPMEIVKTR</sequence>
<dbReference type="Gene3D" id="1.10.1380.10">
    <property type="entry name" value="Neutral endopeptidase , domain2"/>
    <property type="match status" value="1"/>
</dbReference>
<dbReference type="AlphaFoldDB" id="A0AAW0H5H4"/>
<keyword evidence="6" id="KW-1185">Reference proteome</keyword>
<comment type="subcellular location">
    <subcellularLocation>
        <location evidence="1">Membrane</location>
        <topology evidence="1">Single-pass type II membrane protein</topology>
    </subcellularLocation>
</comment>
<feature type="compositionally biased region" description="Polar residues" evidence="3">
    <location>
        <begin position="291"/>
        <end position="310"/>
    </location>
</feature>
<dbReference type="Proteomes" id="UP001488838">
    <property type="component" value="Unassembled WGS sequence"/>
</dbReference>
<name>A0AAW0H5H4_MYOGA</name>
<dbReference type="Pfam" id="PF05649">
    <property type="entry name" value="Peptidase_M13_N"/>
    <property type="match status" value="1"/>
</dbReference>
<dbReference type="InterPro" id="IPR024079">
    <property type="entry name" value="MetalloPept_cat_dom_sf"/>
</dbReference>
<dbReference type="InterPro" id="IPR042089">
    <property type="entry name" value="Peptidase_M13_dom_2"/>
</dbReference>
<gene>
    <name evidence="5" type="ORF">U0070_019182</name>
</gene>
<organism evidence="5 6">
    <name type="scientific">Myodes glareolus</name>
    <name type="common">Bank vole</name>
    <name type="synonym">Clethrionomys glareolus</name>
    <dbReference type="NCBI Taxonomy" id="447135"/>
    <lineage>
        <taxon>Eukaryota</taxon>
        <taxon>Metazoa</taxon>
        <taxon>Chordata</taxon>
        <taxon>Craniata</taxon>
        <taxon>Vertebrata</taxon>
        <taxon>Euteleostomi</taxon>
        <taxon>Mammalia</taxon>
        <taxon>Eutheria</taxon>
        <taxon>Euarchontoglires</taxon>
        <taxon>Glires</taxon>
        <taxon>Rodentia</taxon>
        <taxon>Myomorpha</taxon>
        <taxon>Muroidea</taxon>
        <taxon>Cricetidae</taxon>
        <taxon>Arvicolinae</taxon>
        <taxon>Myodes</taxon>
    </lineage>
</organism>
<keyword evidence="2" id="KW-0735">Signal-anchor</keyword>
<dbReference type="PANTHER" id="PTHR11733">
    <property type="entry name" value="ZINC METALLOPROTEASE FAMILY M13 NEPRILYSIN-RELATED"/>
    <property type="match status" value="1"/>
</dbReference>
<dbReference type="SUPFAM" id="SSF55486">
    <property type="entry name" value="Metalloproteases ('zincins'), catalytic domain"/>
    <property type="match status" value="1"/>
</dbReference>